<comment type="caution">
    <text evidence="2">The sequence shown here is derived from an EMBL/GenBank/DDBJ whole genome shotgun (WGS) entry which is preliminary data.</text>
</comment>
<organism evidence="2 3">
    <name type="scientific">Methylobacterium nonmethylotrophicum</name>
    <dbReference type="NCBI Taxonomy" id="1141884"/>
    <lineage>
        <taxon>Bacteria</taxon>
        <taxon>Pseudomonadati</taxon>
        <taxon>Pseudomonadota</taxon>
        <taxon>Alphaproteobacteria</taxon>
        <taxon>Hyphomicrobiales</taxon>
        <taxon>Methylobacteriaceae</taxon>
        <taxon>Methylobacterium</taxon>
    </lineage>
</organism>
<dbReference type="AlphaFoldDB" id="A0A4Z0NIJ4"/>
<gene>
    <name evidence="2" type="ORF">EU555_27290</name>
</gene>
<dbReference type="EMBL" id="SRLB01000027">
    <property type="protein sequence ID" value="TGD95621.1"/>
    <property type="molecule type" value="Genomic_DNA"/>
</dbReference>
<protein>
    <submittedName>
        <fullName evidence="2">Uncharacterized protein</fullName>
    </submittedName>
</protein>
<feature type="compositionally biased region" description="Basic and acidic residues" evidence="1">
    <location>
        <begin position="62"/>
        <end position="83"/>
    </location>
</feature>
<proteinExistence type="predicted"/>
<evidence type="ECO:0000313" key="3">
    <source>
        <dbReference type="Proteomes" id="UP000297535"/>
    </source>
</evidence>
<name>A0A4Z0NIJ4_9HYPH</name>
<reference evidence="2 3" key="1">
    <citation type="submission" date="2019-04" db="EMBL/GenBank/DDBJ databases">
        <authorList>
            <person name="Feng G."/>
            <person name="Zhu H."/>
        </authorList>
    </citation>
    <scope>NUCLEOTIDE SEQUENCE [LARGE SCALE GENOMIC DNA]</scope>
    <source>
        <strain evidence="2 3">6HR-1</strain>
    </source>
</reference>
<evidence type="ECO:0000256" key="1">
    <source>
        <dbReference type="SAM" id="MobiDB-lite"/>
    </source>
</evidence>
<keyword evidence="3" id="KW-1185">Reference proteome</keyword>
<accession>A0A4Z0NIJ4</accession>
<dbReference type="OrthoDB" id="8004216at2"/>
<dbReference type="Proteomes" id="UP000297535">
    <property type="component" value="Unassembled WGS sequence"/>
</dbReference>
<evidence type="ECO:0000313" key="2">
    <source>
        <dbReference type="EMBL" id="TGD95621.1"/>
    </source>
</evidence>
<sequence length="114" mass="11891">MGFVLFLILACGLPGLMLLSIRRQVPDRAWAGFARTPAHHAPPVEPGGRHPGYVGGATDDGSSARRPNDDLSRQGADIEHGLTRNDGPVAGKDPATGGVIPDGNAPDYARGTDR</sequence>
<feature type="region of interest" description="Disordered" evidence="1">
    <location>
        <begin position="36"/>
        <end position="114"/>
    </location>
</feature>
<dbReference type="RefSeq" id="WP_135418536.1">
    <property type="nucleotide sequence ID" value="NZ_SRLB01000027.1"/>
</dbReference>